<evidence type="ECO:0008006" key="2">
    <source>
        <dbReference type="Google" id="ProtNLM"/>
    </source>
</evidence>
<proteinExistence type="predicted"/>
<organism evidence="1">
    <name type="scientific">marine metagenome</name>
    <dbReference type="NCBI Taxonomy" id="408172"/>
    <lineage>
        <taxon>unclassified sequences</taxon>
        <taxon>metagenomes</taxon>
        <taxon>ecological metagenomes</taxon>
    </lineage>
</organism>
<gene>
    <name evidence="1" type="ORF">METZ01_LOCUS307771</name>
</gene>
<accession>A0A382N407</accession>
<name>A0A382N407_9ZZZZ</name>
<dbReference type="Gene3D" id="2.60.120.620">
    <property type="entry name" value="q2cbj1_9rhob like domain"/>
    <property type="match status" value="1"/>
</dbReference>
<dbReference type="EMBL" id="UINC01097313">
    <property type="protein sequence ID" value="SVC54917.1"/>
    <property type="molecule type" value="Genomic_DNA"/>
</dbReference>
<sequence>MYNYNEIKQHIVDNILSSELLNHPFDHKFVEGVFPHDFYNDLLDNIPDKSDFVPINKTAAVTPDYSPERFIFNFQEENIINRLESSKKKFLQNFLEILVSKDLFTSVTSQFSKTIDARLRNLSDAEKEKCGFPNLNFTIRTALIKDFTKYSLGAHADTTTKFVTFLFYIPSNKDLQKVGTTLYQPIYNADPLKHYSAEETKQNFNKNKTCPFVPNSVLIFPRTIMSFHGVEEVNIDQKERNLLLLNYFFKS</sequence>
<dbReference type="AlphaFoldDB" id="A0A382N407"/>
<protein>
    <recommendedName>
        <fullName evidence="2">Prolyl 4-hydroxylase alpha subunit Fe(2+) 2OG dioxygenase domain-containing protein</fullName>
    </recommendedName>
</protein>
<reference evidence="1" key="1">
    <citation type="submission" date="2018-05" db="EMBL/GenBank/DDBJ databases">
        <authorList>
            <person name="Lanie J.A."/>
            <person name="Ng W.-L."/>
            <person name="Kazmierczak K.M."/>
            <person name="Andrzejewski T.M."/>
            <person name="Davidsen T.M."/>
            <person name="Wayne K.J."/>
            <person name="Tettelin H."/>
            <person name="Glass J.I."/>
            <person name="Rusch D."/>
            <person name="Podicherti R."/>
            <person name="Tsui H.-C.T."/>
            <person name="Winkler M.E."/>
        </authorList>
    </citation>
    <scope>NUCLEOTIDE SEQUENCE</scope>
</reference>
<evidence type="ECO:0000313" key="1">
    <source>
        <dbReference type="EMBL" id="SVC54917.1"/>
    </source>
</evidence>